<name>A0A2A6CYG5_PRIPA</name>
<evidence type="ECO:0000313" key="5">
    <source>
        <dbReference type="EnsemblMetazoa" id="PPA18433.1"/>
    </source>
</evidence>
<evidence type="ECO:0000256" key="4">
    <source>
        <dbReference type="ARBA" id="ARBA00023136"/>
    </source>
</evidence>
<dbReference type="PANTHER" id="PTHR46641:SF23">
    <property type="entry name" value="G-PROTEIN COUPLED RECEPTORS FAMILY 1 PROFILE DOMAIN-CONTAINING PROTEIN"/>
    <property type="match status" value="1"/>
</dbReference>
<evidence type="ECO:0000256" key="1">
    <source>
        <dbReference type="ARBA" id="ARBA00004141"/>
    </source>
</evidence>
<keyword evidence="2" id="KW-0812">Transmembrane</keyword>
<comment type="subcellular location">
    <subcellularLocation>
        <location evidence="1">Membrane</location>
        <topology evidence="1">Multi-pass membrane protein</topology>
    </subcellularLocation>
</comment>
<dbReference type="PANTHER" id="PTHR46641">
    <property type="entry name" value="FMRFAMIDE RECEPTOR-RELATED"/>
    <property type="match status" value="1"/>
</dbReference>
<evidence type="ECO:0000313" key="6">
    <source>
        <dbReference type="Proteomes" id="UP000005239"/>
    </source>
</evidence>
<dbReference type="CDD" id="cd14978">
    <property type="entry name" value="7tmA_FMRFamide_R-like"/>
    <property type="match status" value="1"/>
</dbReference>
<protein>
    <submittedName>
        <fullName evidence="5">G protein-coupled receptor</fullName>
    </submittedName>
</protein>
<reference evidence="5" key="2">
    <citation type="submission" date="2022-06" db="UniProtKB">
        <authorList>
            <consortium name="EnsemblMetazoa"/>
        </authorList>
    </citation>
    <scope>IDENTIFICATION</scope>
    <source>
        <strain evidence="5">PS312</strain>
    </source>
</reference>
<dbReference type="InterPro" id="IPR008253">
    <property type="entry name" value="Marvel"/>
</dbReference>
<dbReference type="PROSITE" id="PS51225">
    <property type="entry name" value="MARVEL"/>
    <property type="match status" value="1"/>
</dbReference>
<dbReference type="SUPFAM" id="SSF81321">
    <property type="entry name" value="Family A G protein-coupled receptor-like"/>
    <property type="match status" value="1"/>
</dbReference>
<dbReference type="Pfam" id="PF00001">
    <property type="entry name" value="7tm_1"/>
    <property type="match status" value="1"/>
</dbReference>
<keyword evidence="3" id="KW-1133">Transmembrane helix</keyword>
<keyword evidence="6" id="KW-1185">Reference proteome</keyword>
<dbReference type="InterPro" id="IPR017452">
    <property type="entry name" value="GPCR_Rhodpsn_7TM"/>
</dbReference>
<dbReference type="GO" id="GO:0016020">
    <property type="term" value="C:membrane"/>
    <property type="evidence" value="ECO:0000318"/>
    <property type="project" value="GO_Central"/>
</dbReference>
<accession>A0A2A6CYG5</accession>
<reference evidence="6" key="1">
    <citation type="journal article" date="2008" name="Nat. Genet.">
        <title>The Pristionchus pacificus genome provides a unique perspective on nematode lifestyle and parasitism.</title>
        <authorList>
            <person name="Dieterich C."/>
            <person name="Clifton S.W."/>
            <person name="Schuster L.N."/>
            <person name="Chinwalla A."/>
            <person name="Delehaunty K."/>
            <person name="Dinkelacker I."/>
            <person name="Fulton L."/>
            <person name="Fulton R."/>
            <person name="Godfrey J."/>
            <person name="Minx P."/>
            <person name="Mitreva M."/>
            <person name="Roeseler W."/>
            <person name="Tian H."/>
            <person name="Witte H."/>
            <person name="Yang S.P."/>
            <person name="Wilson R.K."/>
            <person name="Sommer R.J."/>
        </authorList>
    </citation>
    <scope>NUCLEOTIDE SEQUENCE [LARGE SCALE GENOMIC DNA]</scope>
    <source>
        <strain evidence="6">PS312</strain>
    </source>
</reference>
<accession>A0A8R1UDA1</accession>
<evidence type="ECO:0000256" key="2">
    <source>
        <dbReference type="ARBA" id="ARBA00022692"/>
    </source>
</evidence>
<dbReference type="InterPro" id="IPR052954">
    <property type="entry name" value="GPCR-Ligand_Int"/>
</dbReference>
<dbReference type="EnsemblMetazoa" id="PPA18433.1">
    <property type="protein sequence ID" value="PPA18433.1"/>
    <property type="gene ID" value="WBGene00107987"/>
</dbReference>
<dbReference type="AlphaFoldDB" id="A0A2A6CYG5"/>
<dbReference type="Gene3D" id="1.20.1070.10">
    <property type="entry name" value="Rhodopsin 7-helix transmembrane proteins"/>
    <property type="match status" value="1"/>
</dbReference>
<evidence type="ECO:0000256" key="3">
    <source>
        <dbReference type="ARBA" id="ARBA00022989"/>
    </source>
</evidence>
<dbReference type="GO" id="GO:0004930">
    <property type="term" value="F:G protein-coupled receptor activity"/>
    <property type="evidence" value="ECO:0007669"/>
    <property type="project" value="InterPro"/>
</dbReference>
<proteinExistence type="predicted"/>
<dbReference type="PROSITE" id="PS50262">
    <property type="entry name" value="G_PROTEIN_RECEP_F1_2"/>
    <property type="match status" value="1"/>
</dbReference>
<organism evidence="5 6">
    <name type="scientific">Pristionchus pacificus</name>
    <name type="common">Parasitic nematode worm</name>
    <dbReference type="NCBI Taxonomy" id="54126"/>
    <lineage>
        <taxon>Eukaryota</taxon>
        <taxon>Metazoa</taxon>
        <taxon>Ecdysozoa</taxon>
        <taxon>Nematoda</taxon>
        <taxon>Chromadorea</taxon>
        <taxon>Rhabditida</taxon>
        <taxon>Rhabditina</taxon>
        <taxon>Diplogasteromorpha</taxon>
        <taxon>Diplogasteroidea</taxon>
        <taxon>Neodiplogasteridae</taxon>
        <taxon>Pristionchus</taxon>
    </lineage>
</organism>
<keyword evidence="4" id="KW-0472">Membrane</keyword>
<dbReference type="InterPro" id="IPR000276">
    <property type="entry name" value="GPCR_Rhodpsn"/>
</dbReference>
<sequence>MTDDVSTPICNFSSLADHKQEHMDIMWITNSISLPLIALMGVTCNILNVVILTAQRGARRMPSWNLLVALSICDTLFLLFALLETSPLGVKVVTTSPLLNRIYAHSVLYVRSAASTFYKSSILCVIVVAFNIERFVYVVCPFRASRMCTERASRMAIGISFLISFACSLQWPLCYRVRVCLDPRSGSPLHSIVMSDSPALQSYYSTLDNLTLLMFNLLPIVLLLTLNMKLIFTLKRVAKEDSKRGGLTLSEESPSSRSTANAMLFAVVGILLVCLGSQAPARMLFSLFGQYHPHAILYACISQQLVFLNASLNFALYCVVSKRYRDLMRATFARFCDRLPCCTTIGKHPYGSSISNPRTRTSKLQLVSSSHAYDHFPLILQPRGSIQSNPELPQGRRPTGPTPAREERRESAPLLVVPHSSALSTSPISTTEELTVDIPYLSKMDAGSIFLRLPHAFKPLQSLNAVILFVCVASTGSAENGILWFVIVVSFLISVAATLLFALNLQDTLLDRLTNGSLTWNMVEMVYSFVVGVLCAISVWVAFGFANNHLGGTSAGFIATGLFLILQTALYAVPCVIIYDAVRTEQNGGGDSFAHASAVEAAHPFSDRPYQ</sequence>
<dbReference type="Proteomes" id="UP000005239">
    <property type="component" value="Unassembled WGS sequence"/>
</dbReference>
<gene>
    <name evidence="5" type="primary">WBGene00107987</name>
</gene>